<dbReference type="InterPro" id="IPR002048">
    <property type="entry name" value="EF_hand_dom"/>
</dbReference>
<proteinExistence type="predicted"/>
<dbReference type="PROSITE" id="PS00018">
    <property type="entry name" value="EF_HAND_1"/>
    <property type="match status" value="5"/>
</dbReference>
<feature type="non-terminal residue" evidence="5">
    <location>
        <position position="1"/>
    </location>
</feature>
<dbReference type="OrthoDB" id="444540at2759"/>
<evidence type="ECO:0000256" key="2">
    <source>
        <dbReference type="ARBA" id="ARBA00022737"/>
    </source>
</evidence>
<keyword evidence="3" id="KW-0106">Calcium</keyword>
<dbReference type="GO" id="GO:0005509">
    <property type="term" value="F:calcium ion binding"/>
    <property type="evidence" value="ECO:0007669"/>
    <property type="project" value="InterPro"/>
</dbReference>
<evidence type="ECO:0000256" key="1">
    <source>
        <dbReference type="ARBA" id="ARBA00022723"/>
    </source>
</evidence>
<comment type="caution">
    <text evidence="5">The sequence shown here is derived from an EMBL/GenBank/DDBJ whole genome shotgun (WGS) entry which is preliminary data.</text>
</comment>
<dbReference type="AlphaFoldDB" id="A0A9W7DX12"/>
<dbReference type="SMART" id="SM00054">
    <property type="entry name" value="EFh"/>
    <property type="match status" value="5"/>
</dbReference>
<feature type="domain" description="EF-hand" evidence="4">
    <location>
        <begin position="163"/>
        <end position="198"/>
    </location>
</feature>
<dbReference type="InterPro" id="IPR011992">
    <property type="entry name" value="EF-hand-dom_pair"/>
</dbReference>
<reference evidence="5" key="1">
    <citation type="submission" date="2022-07" db="EMBL/GenBank/DDBJ databases">
        <title>Genome analysis of Parmales, a sister group of diatoms, reveals the evolutionary specialization of diatoms from phago-mixotrophs to photoautotrophs.</title>
        <authorList>
            <person name="Ban H."/>
            <person name="Sato S."/>
            <person name="Yoshikawa S."/>
            <person name="Kazumasa Y."/>
            <person name="Nakamura Y."/>
            <person name="Ichinomiya M."/>
            <person name="Saitoh K."/>
            <person name="Sato N."/>
            <person name="Blanc-Mathieu R."/>
            <person name="Endo H."/>
            <person name="Kuwata A."/>
            <person name="Ogata H."/>
        </authorList>
    </citation>
    <scope>NUCLEOTIDE SEQUENCE</scope>
</reference>
<dbReference type="Proteomes" id="UP001165082">
    <property type="component" value="Unassembled WGS sequence"/>
</dbReference>
<feature type="domain" description="EF-hand" evidence="4">
    <location>
        <begin position="26"/>
        <end position="61"/>
    </location>
</feature>
<dbReference type="Pfam" id="PF13499">
    <property type="entry name" value="EF-hand_7"/>
    <property type="match status" value="2"/>
</dbReference>
<name>A0A9W7DX12_9STRA</name>
<dbReference type="PROSITE" id="PS50222">
    <property type="entry name" value="EF_HAND_2"/>
    <property type="match status" value="4"/>
</dbReference>
<keyword evidence="6" id="KW-1185">Reference proteome</keyword>
<feature type="domain" description="EF-hand" evidence="4">
    <location>
        <begin position="126"/>
        <end position="161"/>
    </location>
</feature>
<evidence type="ECO:0000259" key="4">
    <source>
        <dbReference type="PROSITE" id="PS50222"/>
    </source>
</evidence>
<protein>
    <recommendedName>
        <fullName evidence="4">EF-hand domain-containing protein</fullName>
    </recommendedName>
</protein>
<evidence type="ECO:0000256" key="3">
    <source>
        <dbReference type="ARBA" id="ARBA00022837"/>
    </source>
</evidence>
<gene>
    <name evidence="5" type="ORF">TrRE_jg141</name>
</gene>
<dbReference type="PANTHER" id="PTHR34524:SF6">
    <property type="entry name" value="CALCYPHOSINE LIKE"/>
    <property type="match status" value="1"/>
</dbReference>
<evidence type="ECO:0000313" key="6">
    <source>
        <dbReference type="Proteomes" id="UP001165082"/>
    </source>
</evidence>
<accession>A0A9W7DX12</accession>
<dbReference type="CDD" id="cd00051">
    <property type="entry name" value="EFh"/>
    <property type="match status" value="2"/>
</dbReference>
<feature type="domain" description="EF-hand" evidence="4">
    <location>
        <begin position="62"/>
        <end position="97"/>
    </location>
</feature>
<sequence>MSGADLMEKRIREYIEVKSGFGDPVVQERMLKKEFKFFDKDGSGEIDIEEFCNVLESLNCRGSDDDVDELFDRYDADCGGTITFVEFCSHLFKKSGDHHPAEGDVNVTKSIVMRVREEILRRGGGNGLRSAAVMLRRMDKDGSNSLDGEELKVGLENMGICGLLDEDVERLMKAFDKDGSGKISVEEFFRGLQGDMKRRRKVIVRMAYNILDSDGSGSVTVSDIRSLYDCSQHPLVASGEMTTDEALAMVLSTYEQGVSDGVVTFQEFLEYYRDVSAGVDDDDYFELMVRNAWHVS</sequence>
<keyword evidence="1" id="KW-0479">Metal-binding</keyword>
<dbReference type="SUPFAM" id="SSF47473">
    <property type="entry name" value="EF-hand"/>
    <property type="match status" value="2"/>
</dbReference>
<evidence type="ECO:0000313" key="5">
    <source>
        <dbReference type="EMBL" id="GMH53803.1"/>
    </source>
</evidence>
<organism evidence="5 6">
    <name type="scientific">Triparma retinervis</name>
    <dbReference type="NCBI Taxonomy" id="2557542"/>
    <lineage>
        <taxon>Eukaryota</taxon>
        <taxon>Sar</taxon>
        <taxon>Stramenopiles</taxon>
        <taxon>Ochrophyta</taxon>
        <taxon>Bolidophyceae</taxon>
        <taxon>Parmales</taxon>
        <taxon>Triparmaceae</taxon>
        <taxon>Triparma</taxon>
    </lineage>
</organism>
<dbReference type="Gene3D" id="1.10.238.10">
    <property type="entry name" value="EF-hand"/>
    <property type="match status" value="3"/>
</dbReference>
<dbReference type="EMBL" id="BRXZ01004689">
    <property type="protein sequence ID" value="GMH53803.1"/>
    <property type="molecule type" value="Genomic_DNA"/>
</dbReference>
<dbReference type="PANTHER" id="PTHR34524">
    <property type="entry name" value="CALCYPHOSIN"/>
    <property type="match status" value="1"/>
</dbReference>
<dbReference type="InterPro" id="IPR051581">
    <property type="entry name" value="Ca-bind"/>
</dbReference>
<dbReference type="InterPro" id="IPR018247">
    <property type="entry name" value="EF_Hand_1_Ca_BS"/>
</dbReference>
<keyword evidence="2" id="KW-0677">Repeat</keyword>